<dbReference type="RefSeq" id="WP_034642727.1">
    <property type="nucleotide sequence ID" value="NZ_CBCSJC010000006.1"/>
</dbReference>
<keyword evidence="1" id="KW-1133">Transmembrane helix</keyword>
<keyword evidence="3" id="KW-1185">Reference proteome</keyword>
<proteinExistence type="predicted"/>
<dbReference type="Proteomes" id="UP000027822">
    <property type="component" value="Unassembled WGS sequence"/>
</dbReference>
<name>A0A073JTJ2_9BACI</name>
<dbReference type="InterPro" id="IPR025018">
    <property type="entry name" value="DUF3953"/>
</dbReference>
<protein>
    <recommendedName>
        <fullName evidence="4">DUF3953 domain-containing protein</fullName>
    </recommendedName>
</protein>
<evidence type="ECO:0000313" key="3">
    <source>
        <dbReference type="Proteomes" id="UP000027822"/>
    </source>
</evidence>
<feature type="transmembrane region" description="Helical" evidence="1">
    <location>
        <begin position="55"/>
        <end position="74"/>
    </location>
</feature>
<keyword evidence="1" id="KW-0472">Membrane</keyword>
<evidence type="ECO:0000313" key="2">
    <source>
        <dbReference type="EMBL" id="KEK17635.1"/>
    </source>
</evidence>
<gene>
    <name evidence="2" type="ORF">BAMA_11745</name>
</gene>
<feature type="transmembrane region" description="Helical" evidence="1">
    <location>
        <begin position="29"/>
        <end position="46"/>
    </location>
</feature>
<dbReference type="AlphaFoldDB" id="A0A073JTJ2"/>
<dbReference type="STRING" id="574376.BAMA_11745"/>
<reference evidence="2 3" key="1">
    <citation type="submission" date="2014-06" db="EMBL/GenBank/DDBJ databases">
        <title>Draft genome sequence of Bacillus manliponensis JCM 15802 (MCCC 1A00708).</title>
        <authorList>
            <person name="Lai Q."/>
            <person name="Liu Y."/>
            <person name="Shao Z."/>
        </authorList>
    </citation>
    <scope>NUCLEOTIDE SEQUENCE [LARGE SCALE GENOMIC DNA]</scope>
    <source>
        <strain evidence="2 3">JCM 15802</strain>
    </source>
</reference>
<dbReference type="Pfam" id="PF13129">
    <property type="entry name" value="DUF3953"/>
    <property type="match status" value="1"/>
</dbReference>
<organism evidence="2 3">
    <name type="scientific">Bacillus manliponensis</name>
    <dbReference type="NCBI Taxonomy" id="574376"/>
    <lineage>
        <taxon>Bacteria</taxon>
        <taxon>Bacillati</taxon>
        <taxon>Bacillota</taxon>
        <taxon>Bacilli</taxon>
        <taxon>Bacillales</taxon>
        <taxon>Bacillaceae</taxon>
        <taxon>Bacillus</taxon>
        <taxon>Bacillus cereus group</taxon>
    </lineage>
</organism>
<sequence length="77" mass="8602">MTLKISRIILSFVLICVASYGLFTRSELFLSLTQVLSGLFMLVIGIEQMKEKKRATGLTCITACLFVWGVQAYVCFS</sequence>
<comment type="caution">
    <text evidence="2">The sequence shown here is derived from an EMBL/GenBank/DDBJ whole genome shotgun (WGS) entry which is preliminary data.</text>
</comment>
<accession>A0A073JTJ2</accession>
<feature type="transmembrane region" description="Helical" evidence="1">
    <location>
        <begin position="7"/>
        <end position="23"/>
    </location>
</feature>
<dbReference type="OrthoDB" id="2456396at2"/>
<keyword evidence="1" id="KW-0812">Transmembrane</keyword>
<dbReference type="EMBL" id="JOTN01000024">
    <property type="protein sequence ID" value="KEK17635.1"/>
    <property type="molecule type" value="Genomic_DNA"/>
</dbReference>
<evidence type="ECO:0008006" key="4">
    <source>
        <dbReference type="Google" id="ProtNLM"/>
    </source>
</evidence>
<evidence type="ECO:0000256" key="1">
    <source>
        <dbReference type="SAM" id="Phobius"/>
    </source>
</evidence>